<proteinExistence type="predicted"/>
<keyword evidence="2" id="KW-1185">Reference proteome</keyword>
<sequence>MKNFSSVFNIALRQPELEFVDIKLNRDNPIFLDPRLIEYQRDPIAKKMHKRIEIFWAEVFKAIRAKDLKRTHALLEGMKEPRETRLGYASGIQGNNVGEVLKDEIITALQNSFAIKTGILSHFGDVELFIDQIGIDRISDITTKIIKDVLIEFTQDQCSIFSSHIKLHKIKQRDIFDYKTLKWLDKEVLLPVFDGIPIILVPKTLVRLGGQSRGNFQCFYRFATRYFIEKEPEMLKDISPSGKDGKLILRDVRAYYPPSKDSLARWCAFNSNLLIDFKSDKLNGRIHILSDDEIMDVVYGNLMKDAG</sequence>
<evidence type="ECO:0000313" key="1">
    <source>
        <dbReference type="EMBL" id="MCL6217007.1"/>
    </source>
</evidence>
<name>A0A9X2CNK1_9FLAO</name>
<comment type="caution">
    <text evidence="1">The sequence shown here is derived from an EMBL/GenBank/DDBJ whole genome shotgun (WGS) entry which is preliminary data.</text>
</comment>
<dbReference type="Proteomes" id="UP001139521">
    <property type="component" value="Unassembled WGS sequence"/>
</dbReference>
<organism evidence="1 2">
    <name type="scientific">Zunongwangia pacifica</name>
    <dbReference type="NCBI Taxonomy" id="2911062"/>
    <lineage>
        <taxon>Bacteria</taxon>
        <taxon>Pseudomonadati</taxon>
        <taxon>Bacteroidota</taxon>
        <taxon>Flavobacteriia</taxon>
        <taxon>Flavobacteriales</taxon>
        <taxon>Flavobacteriaceae</taxon>
        <taxon>Zunongwangia</taxon>
    </lineage>
</organism>
<dbReference type="EMBL" id="JAKHSK010000002">
    <property type="protein sequence ID" value="MCL6217007.1"/>
    <property type="molecule type" value="Genomic_DNA"/>
</dbReference>
<reference evidence="1" key="1">
    <citation type="submission" date="2022-01" db="EMBL/GenBank/DDBJ databases">
        <title>Genome sequencing of Zunongwangia sp. M21534 genome.</title>
        <authorList>
            <person name="Chen Y."/>
            <person name="Dong C."/>
            <person name="Shao Z."/>
        </authorList>
    </citation>
    <scope>NUCLEOTIDE SEQUENCE</scope>
    <source>
        <strain evidence="1">MCCC M21534</strain>
    </source>
</reference>
<accession>A0A9X2CNK1</accession>
<dbReference type="RefSeq" id="WP_249599996.1">
    <property type="nucleotide sequence ID" value="NZ_JAKHSK010000002.1"/>
</dbReference>
<gene>
    <name evidence="1" type="ORF">L1967_01765</name>
</gene>
<evidence type="ECO:0000313" key="2">
    <source>
        <dbReference type="Proteomes" id="UP001139521"/>
    </source>
</evidence>
<dbReference type="AlphaFoldDB" id="A0A9X2CNK1"/>
<protein>
    <submittedName>
        <fullName evidence="1">Uncharacterized protein</fullName>
    </submittedName>
</protein>